<protein>
    <submittedName>
        <fullName evidence="1">Uncharacterized protein</fullName>
    </submittedName>
</protein>
<evidence type="ECO:0000313" key="1">
    <source>
        <dbReference type="EMBL" id="KKK81959.1"/>
    </source>
</evidence>
<sequence>MLENFSIFCMNYRKAVLAIVLAITAVLATFAVRIDVKTVFEDLQPGSHPYIKVHEEFKKTFGGTSIITFMIQSTKGDIFQMPVLEQIHALTNGLYKIDAINEFQIFSIAGKKLKEVRATTEGIASYPYMWPHLPENQAGIDRIKEAILRSPLVYGPFVSKDLSATLITVDFFDSILEYNRAYEQAYALVEKLDNDA</sequence>
<reference evidence="1" key="1">
    <citation type="journal article" date="2015" name="Nature">
        <title>Complex archaea that bridge the gap between prokaryotes and eukaryotes.</title>
        <authorList>
            <person name="Spang A."/>
            <person name="Saw J.H."/>
            <person name="Jorgensen S.L."/>
            <person name="Zaremba-Niedzwiedzka K."/>
            <person name="Martijn J."/>
            <person name="Lind A.E."/>
            <person name="van Eijk R."/>
            <person name="Schleper C."/>
            <person name="Guy L."/>
            <person name="Ettema T.J."/>
        </authorList>
    </citation>
    <scope>NUCLEOTIDE SEQUENCE</scope>
</reference>
<dbReference type="AlphaFoldDB" id="A0A0F9AU68"/>
<name>A0A0F9AU68_9ZZZZ</name>
<gene>
    <name evidence="1" type="ORF">LCGC14_2808170</name>
</gene>
<accession>A0A0F9AU68</accession>
<comment type="caution">
    <text evidence="1">The sequence shown here is derived from an EMBL/GenBank/DDBJ whole genome shotgun (WGS) entry which is preliminary data.</text>
</comment>
<dbReference type="EMBL" id="LAZR01052887">
    <property type="protein sequence ID" value="KKK81959.1"/>
    <property type="molecule type" value="Genomic_DNA"/>
</dbReference>
<feature type="non-terminal residue" evidence="1">
    <location>
        <position position="196"/>
    </location>
</feature>
<proteinExistence type="predicted"/>
<organism evidence="1">
    <name type="scientific">marine sediment metagenome</name>
    <dbReference type="NCBI Taxonomy" id="412755"/>
    <lineage>
        <taxon>unclassified sequences</taxon>
        <taxon>metagenomes</taxon>
        <taxon>ecological metagenomes</taxon>
    </lineage>
</organism>